<dbReference type="Pfam" id="PF13302">
    <property type="entry name" value="Acetyltransf_3"/>
    <property type="match status" value="1"/>
</dbReference>
<evidence type="ECO:0000313" key="2">
    <source>
        <dbReference type="EMBL" id="RTE84207.1"/>
    </source>
</evidence>
<keyword evidence="3" id="KW-1185">Reference proteome</keyword>
<evidence type="ECO:0000313" key="3">
    <source>
        <dbReference type="Proteomes" id="UP000287124"/>
    </source>
</evidence>
<reference evidence="2 3" key="1">
    <citation type="submission" date="2017-06" db="EMBL/GenBank/DDBJ databases">
        <title>Comparative genomic analysis of Ambrosia Fusariam Clade fungi.</title>
        <authorList>
            <person name="Stajich J.E."/>
            <person name="Carrillo J."/>
            <person name="Kijimoto T."/>
            <person name="Eskalen A."/>
            <person name="O'Donnell K."/>
            <person name="Kasson M."/>
        </authorList>
    </citation>
    <scope>NUCLEOTIDE SEQUENCE [LARGE SCALE GENOMIC DNA]</scope>
    <source>
        <strain evidence="2 3">UCR1854</strain>
    </source>
</reference>
<dbReference type="InterPro" id="IPR016181">
    <property type="entry name" value="Acyl_CoA_acyltransferase"/>
</dbReference>
<dbReference type="GO" id="GO:0008999">
    <property type="term" value="F:protein-N-terminal-alanine acetyltransferase activity"/>
    <property type="evidence" value="ECO:0007669"/>
    <property type="project" value="TreeGrafter"/>
</dbReference>
<sequence>MTLVEALGEAVDDRTVPFPPRTPMSGAYISLLPLSLSRSPDLFRHLGGSHNAHLWAFLPSDPFLDQDTCDAVIKQWSLSEDPQYFAVVNLQGEVLGVMSFLRINPEHRGIEIGWVVLGDSLKRTRQATEAFFLMLKRAFDELGYQRVAWGANSLNTPSLSAAERLGKHWIVKGKRRDTAWFSITDDEWPAVKRGFQAWLHEDNFDKDGKQRRSLKDCRDSSARKKMYQVFTGMRS</sequence>
<dbReference type="Proteomes" id="UP000287124">
    <property type="component" value="Unassembled WGS sequence"/>
</dbReference>
<comment type="caution">
    <text evidence="2">The sequence shown here is derived from an EMBL/GenBank/DDBJ whole genome shotgun (WGS) entry which is preliminary data.</text>
</comment>
<name>A0A430M893_9HYPO</name>
<feature type="domain" description="N-acetyltransferase" evidence="1">
    <location>
        <begin position="51"/>
        <end position="166"/>
    </location>
</feature>
<dbReference type="EMBL" id="MIKF01000009">
    <property type="protein sequence ID" value="RTE84207.1"/>
    <property type="molecule type" value="Genomic_DNA"/>
</dbReference>
<protein>
    <recommendedName>
        <fullName evidence="1">N-acetyltransferase domain-containing protein</fullName>
    </recommendedName>
</protein>
<dbReference type="SUPFAM" id="SSF55729">
    <property type="entry name" value="Acyl-CoA N-acyltransferases (Nat)"/>
    <property type="match status" value="1"/>
</dbReference>
<gene>
    <name evidence="2" type="ORF">BHE90_001284</name>
</gene>
<dbReference type="InterPro" id="IPR051908">
    <property type="entry name" value="Ribosomal_N-acetyltransferase"/>
</dbReference>
<evidence type="ECO:0000259" key="1">
    <source>
        <dbReference type="Pfam" id="PF13302"/>
    </source>
</evidence>
<dbReference type="Gene3D" id="3.40.630.30">
    <property type="match status" value="1"/>
</dbReference>
<dbReference type="InterPro" id="IPR000182">
    <property type="entry name" value="GNAT_dom"/>
</dbReference>
<dbReference type="AlphaFoldDB" id="A0A430M893"/>
<dbReference type="GO" id="GO:1990189">
    <property type="term" value="F:protein N-terminal-serine acetyltransferase activity"/>
    <property type="evidence" value="ECO:0007669"/>
    <property type="project" value="TreeGrafter"/>
</dbReference>
<dbReference type="PANTHER" id="PTHR43441:SF2">
    <property type="entry name" value="FAMILY ACETYLTRANSFERASE, PUTATIVE (AFU_ORTHOLOGUE AFUA_7G00850)-RELATED"/>
    <property type="match status" value="1"/>
</dbReference>
<organism evidence="2 3">
    <name type="scientific">Fusarium euwallaceae</name>
    <dbReference type="NCBI Taxonomy" id="1147111"/>
    <lineage>
        <taxon>Eukaryota</taxon>
        <taxon>Fungi</taxon>
        <taxon>Dikarya</taxon>
        <taxon>Ascomycota</taxon>
        <taxon>Pezizomycotina</taxon>
        <taxon>Sordariomycetes</taxon>
        <taxon>Hypocreomycetidae</taxon>
        <taxon>Hypocreales</taxon>
        <taxon>Nectriaceae</taxon>
        <taxon>Fusarium</taxon>
        <taxon>Fusarium solani species complex</taxon>
    </lineage>
</organism>
<accession>A0A430M893</accession>
<dbReference type="PANTHER" id="PTHR43441">
    <property type="entry name" value="RIBOSOMAL-PROTEIN-SERINE ACETYLTRANSFERASE"/>
    <property type="match status" value="1"/>
</dbReference>
<proteinExistence type="predicted"/>